<dbReference type="GO" id="GO:0016887">
    <property type="term" value="F:ATP hydrolysis activity"/>
    <property type="evidence" value="ECO:0007669"/>
    <property type="project" value="InterPro"/>
</dbReference>
<keyword evidence="3" id="KW-1185">Reference proteome</keyword>
<dbReference type="Pfam" id="PF13304">
    <property type="entry name" value="AAA_21"/>
    <property type="match status" value="2"/>
</dbReference>
<dbReference type="InterPro" id="IPR027417">
    <property type="entry name" value="P-loop_NTPase"/>
</dbReference>
<dbReference type="PIRSF" id="PIRSF029347">
    <property type="entry name" value="RecF"/>
    <property type="match status" value="1"/>
</dbReference>
<name>A0A0K2SIF0_LIMPI</name>
<dbReference type="InterPro" id="IPR003959">
    <property type="entry name" value="ATPase_AAA_core"/>
</dbReference>
<gene>
    <name evidence="2" type="ORF">LIP_1026</name>
</gene>
<dbReference type="PANTHER" id="PTHR32182">
    <property type="entry name" value="DNA REPLICATION AND REPAIR PROTEIN RECF"/>
    <property type="match status" value="1"/>
</dbReference>
<dbReference type="OrthoDB" id="9810873at2"/>
<evidence type="ECO:0000313" key="2">
    <source>
        <dbReference type="EMBL" id="BAS26883.1"/>
    </source>
</evidence>
<reference evidence="3" key="1">
    <citation type="submission" date="2015-07" db="EMBL/GenBank/DDBJ databases">
        <title>Complete genome sequence and phylogenetic analysis of Limnochorda pilosa.</title>
        <authorList>
            <person name="Watanabe M."/>
            <person name="Kojima H."/>
            <person name="Fukui M."/>
        </authorList>
    </citation>
    <scope>NUCLEOTIDE SEQUENCE [LARGE SCALE GENOMIC DNA]</scope>
    <source>
        <strain evidence="3">HC45</strain>
    </source>
</reference>
<dbReference type="PANTHER" id="PTHR32182:SF22">
    <property type="entry name" value="ATP-DEPENDENT ENDONUCLEASE, OLD FAMILY-RELATED"/>
    <property type="match status" value="1"/>
</dbReference>
<feature type="domain" description="ATPase AAA-type core" evidence="1">
    <location>
        <begin position="25"/>
        <end position="85"/>
    </location>
</feature>
<reference evidence="3" key="2">
    <citation type="journal article" date="2016" name="Int. J. Syst. Evol. Microbiol.">
        <title>Complete genome sequence and cell structure of Limnochorda pilosa, a Gram-negative spore-former within the phylum Firmicutes.</title>
        <authorList>
            <person name="Watanabe M."/>
            <person name="Kojima H."/>
            <person name="Fukui M."/>
        </authorList>
    </citation>
    <scope>NUCLEOTIDE SEQUENCE [LARGE SCALE GENOMIC DNA]</scope>
    <source>
        <strain evidence="3">HC45</strain>
    </source>
</reference>
<feature type="domain" description="ATPase AAA-type core" evidence="1">
    <location>
        <begin position="286"/>
        <end position="391"/>
    </location>
</feature>
<dbReference type="STRING" id="1555112.LIP_1026"/>
<sequence>MLTRIEIDGFKSFSGFGLDIAPFEVILGPNASGKSNLFDAIRLLSRLADTDLRTAVKGLRGEPHELFRRLPDGTPSARMAFAIEVLLHPTVTDPWGATKPISHSRVRYEVEIERRRDARGIERLVVAREDARPILSTHDTWRPGGRDLSPQFRQAFMKYGRRTPWLSTVETEGVPSFQIHQDGRAGRKRPAEAAEATVLSSITSAEFPHLYSLHEELRSWRFIQLDPAALRRPSPVTASDELEPDGSNLATVLARIKAETATTVQPKGMLADIVADLTALIPGVVDVSVEEDRRNREYRIDVAMRGGPPFSSRVISDGTLRILALLTLLHDPKQRGLVCFEEPENGVHPARLKELIKRLRALVTDPSIPELDDTDALSQILVNSHSPVVLSALGDDQALFSDLVAEVDPHEKTVSYKTRIRPIEPEDQGELWLDDSRSYVSRYEAERYLSTAVREY</sequence>
<proteinExistence type="predicted"/>
<dbReference type="RefSeq" id="WP_158509558.1">
    <property type="nucleotide sequence ID" value="NZ_AP014924.1"/>
</dbReference>
<dbReference type="EMBL" id="AP014924">
    <property type="protein sequence ID" value="BAS26883.1"/>
    <property type="molecule type" value="Genomic_DNA"/>
</dbReference>
<dbReference type="GO" id="GO:0000731">
    <property type="term" value="P:DNA synthesis involved in DNA repair"/>
    <property type="evidence" value="ECO:0007669"/>
    <property type="project" value="TreeGrafter"/>
</dbReference>
<dbReference type="PATRIC" id="fig|1555112.3.peg.1069"/>
<dbReference type="InterPro" id="IPR014555">
    <property type="entry name" value="RecF-like"/>
</dbReference>
<dbReference type="Gene3D" id="3.40.50.300">
    <property type="entry name" value="P-loop containing nucleotide triphosphate hydrolases"/>
    <property type="match status" value="2"/>
</dbReference>
<evidence type="ECO:0000313" key="3">
    <source>
        <dbReference type="Proteomes" id="UP000065807"/>
    </source>
</evidence>
<dbReference type="SUPFAM" id="SSF52540">
    <property type="entry name" value="P-loop containing nucleoside triphosphate hydrolases"/>
    <property type="match status" value="1"/>
</dbReference>
<dbReference type="GO" id="GO:0005524">
    <property type="term" value="F:ATP binding"/>
    <property type="evidence" value="ECO:0007669"/>
    <property type="project" value="InterPro"/>
</dbReference>
<evidence type="ECO:0000259" key="1">
    <source>
        <dbReference type="Pfam" id="PF13304"/>
    </source>
</evidence>
<dbReference type="AlphaFoldDB" id="A0A0K2SIF0"/>
<dbReference type="GO" id="GO:0006302">
    <property type="term" value="P:double-strand break repair"/>
    <property type="evidence" value="ECO:0007669"/>
    <property type="project" value="TreeGrafter"/>
</dbReference>
<dbReference type="Proteomes" id="UP000065807">
    <property type="component" value="Chromosome"/>
</dbReference>
<protein>
    <recommendedName>
        <fullName evidence="1">ATPase AAA-type core domain-containing protein</fullName>
    </recommendedName>
</protein>
<accession>A0A0K2SIF0</accession>
<organism evidence="2 3">
    <name type="scientific">Limnochorda pilosa</name>
    <dbReference type="NCBI Taxonomy" id="1555112"/>
    <lineage>
        <taxon>Bacteria</taxon>
        <taxon>Bacillati</taxon>
        <taxon>Bacillota</taxon>
        <taxon>Limnochordia</taxon>
        <taxon>Limnochordales</taxon>
        <taxon>Limnochordaceae</taxon>
        <taxon>Limnochorda</taxon>
    </lineage>
</organism>
<dbReference type="KEGG" id="lpil:LIP_1026"/>